<dbReference type="PANTHER" id="PTHR11913">
    <property type="entry name" value="COFILIN-RELATED"/>
    <property type="match status" value="1"/>
</dbReference>
<name>A0ABP0G3P4_CLALP</name>
<comment type="caution">
    <text evidence="4">The sequence shown here is derived from an EMBL/GenBank/DDBJ whole genome shotgun (WGS) entry which is preliminary data.</text>
</comment>
<dbReference type="Proteomes" id="UP001642483">
    <property type="component" value="Unassembled WGS sequence"/>
</dbReference>
<comment type="similarity">
    <text evidence="1">Belongs to the actin-binding proteins ADF family.</text>
</comment>
<evidence type="ECO:0000313" key="4">
    <source>
        <dbReference type="EMBL" id="CAK8684750.1"/>
    </source>
</evidence>
<protein>
    <recommendedName>
        <fullName evidence="3">ADF-H domain-containing protein</fullName>
    </recommendedName>
</protein>
<dbReference type="SUPFAM" id="SSF55753">
    <property type="entry name" value="Actin depolymerizing proteins"/>
    <property type="match status" value="1"/>
</dbReference>
<evidence type="ECO:0000313" key="5">
    <source>
        <dbReference type="Proteomes" id="UP001642483"/>
    </source>
</evidence>
<dbReference type="Pfam" id="PF00241">
    <property type="entry name" value="Cofilin_ADF"/>
    <property type="match status" value="1"/>
</dbReference>
<dbReference type="InterPro" id="IPR029006">
    <property type="entry name" value="ADF-H/Gelsolin-like_dom_sf"/>
</dbReference>
<evidence type="ECO:0000259" key="3">
    <source>
        <dbReference type="PROSITE" id="PS51263"/>
    </source>
</evidence>
<keyword evidence="5" id="KW-1185">Reference proteome</keyword>
<evidence type="ECO:0000256" key="1">
    <source>
        <dbReference type="ARBA" id="ARBA00006844"/>
    </source>
</evidence>
<keyword evidence="2" id="KW-0009">Actin-binding</keyword>
<dbReference type="InterPro" id="IPR017904">
    <property type="entry name" value="ADF/Cofilin"/>
</dbReference>
<dbReference type="InterPro" id="IPR002108">
    <property type="entry name" value="ADF-H"/>
</dbReference>
<organism evidence="4 5">
    <name type="scientific">Clavelina lepadiformis</name>
    <name type="common">Light-bulb sea squirt</name>
    <name type="synonym">Ascidia lepadiformis</name>
    <dbReference type="NCBI Taxonomy" id="159417"/>
    <lineage>
        <taxon>Eukaryota</taxon>
        <taxon>Metazoa</taxon>
        <taxon>Chordata</taxon>
        <taxon>Tunicata</taxon>
        <taxon>Ascidiacea</taxon>
        <taxon>Aplousobranchia</taxon>
        <taxon>Clavelinidae</taxon>
        <taxon>Clavelina</taxon>
    </lineage>
</organism>
<sequence length="172" mass="19130">MVKSGIKISAEVKQLHSQFKTKQSNEKKVAAFILKFSDDSKSVVPINESILYDDCATPYSTTVQSFPKDSCRFALVDIKYKDTEGKYPNKIALITWAPEDAGRGRILVPSTLDALKSELEGSLVHVQMCDEDDKDITNVLERVASKAVVRFEEEDVYFDASGKYVKGKAPGQ</sequence>
<dbReference type="SMART" id="SM00102">
    <property type="entry name" value="ADF"/>
    <property type="match status" value="1"/>
</dbReference>
<dbReference type="EMBL" id="CAWYQH010000098">
    <property type="protein sequence ID" value="CAK8684750.1"/>
    <property type="molecule type" value="Genomic_DNA"/>
</dbReference>
<evidence type="ECO:0000256" key="2">
    <source>
        <dbReference type="ARBA" id="ARBA00023203"/>
    </source>
</evidence>
<feature type="domain" description="ADF-H" evidence="3">
    <location>
        <begin position="5"/>
        <end position="144"/>
    </location>
</feature>
<dbReference type="Gene3D" id="3.40.20.10">
    <property type="entry name" value="Severin"/>
    <property type="match status" value="1"/>
</dbReference>
<accession>A0ABP0G3P4</accession>
<reference evidence="4 5" key="1">
    <citation type="submission" date="2024-02" db="EMBL/GenBank/DDBJ databases">
        <authorList>
            <person name="Daric V."/>
            <person name="Darras S."/>
        </authorList>
    </citation>
    <scope>NUCLEOTIDE SEQUENCE [LARGE SCALE GENOMIC DNA]</scope>
</reference>
<dbReference type="PROSITE" id="PS51263">
    <property type="entry name" value="ADF_H"/>
    <property type="match status" value="1"/>
</dbReference>
<gene>
    <name evidence="4" type="ORF">CVLEPA_LOCUS15869</name>
</gene>
<proteinExistence type="inferred from homology"/>